<organism evidence="3 4">
    <name type="scientific">Ciceribacter naphthalenivorans</name>
    <dbReference type="NCBI Taxonomy" id="1118451"/>
    <lineage>
        <taxon>Bacteria</taxon>
        <taxon>Pseudomonadati</taxon>
        <taxon>Pseudomonadota</taxon>
        <taxon>Alphaproteobacteria</taxon>
        <taxon>Hyphomicrobiales</taxon>
        <taxon>Rhizobiaceae</taxon>
        <taxon>Ciceribacter</taxon>
    </lineage>
</organism>
<name>A0A512HHA3_9HYPH</name>
<protein>
    <recommendedName>
        <fullName evidence="2">DUF1468 domain-containing protein</fullName>
    </recommendedName>
</protein>
<evidence type="ECO:0000259" key="2">
    <source>
        <dbReference type="Pfam" id="PF07331"/>
    </source>
</evidence>
<feature type="transmembrane region" description="Helical" evidence="1">
    <location>
        <begin position="73"/>
        <end position="90"/>
    </location>
</feature>
<reference evidence="3 4" key="1">
    <citation type="submission" date="2019-07" db="EMBL/GenBank/DDBJ databases">
        <title>Whole genome shotgun sequence of Rhizobium naphthalenivorans NBRC 107585.</title>
        <authorList>
            <person name="Hosoyama A."/>
            <person name="Uohara A."/>
            <person name="Ohji S."/>
            <person name="Ichikawa N."/>
        </authorList>
    </citation>
    <scope>NUCLEOTIDE SEQUENCE [LARGE SCALE GENOMIC DNA]</scope>
    <source>
        <strain evidence="3 4">NBRC 107585</strain>
    </source>
</reference>
<keyword evidence="1" id="KW-0812">Transmembrane</keyword>
<evidence type="ECO:0000256" key="1">
    <source>
        <dbReference type="SAM" id="Phobius"/>
    </source>
</evidence>
<keyword evidence="1" id="KW-0472">Membrane</keyword>
<dbReference type="Proteomes" id="UP000321717">
    <property type="component" value="Unassembled WGS sequence"/>
</dbReference>
<evidence type="ECO:0000313" key="3">
    <source>
        <dbReference type="EMBL" id="GEO84827.1"/>
    </source>
</evidence>
<dbReference type="EMBL" id="BJZP01000006">
    <property type="protein sequence ID" value="GEO84827.1"/>
    <property type="molecule type" value="Genomic_DNA"/>
</dbReference>
<dbReference type="AlphaFoldDB" id="A0A512HHA3"/>
<dbReference type="InterPro" id="IPR009936">
    <property type="entry name" value="DUF1468"/>
</dbReference>
<comment type="caution">
    <text evidence="3">The sequence shown here is derived from an EMBL/GenBank/DDBJ whole genome shotgun (WGS) entry which is preliminary data.</text>
</comment>
<keyword evidence="4" id="KW-1185">Reference proteome</keyword>
<proteinExistence type="predicted"/>
<dbReference type="Pfam" id="PF07331">
    <property type="entry name" value="TctB"/>
    <property type="match status" value="1"/>
</dbReference>
<accession>A0A512HHA3</accession>
<evidence type="ECO:0000313" key="4">
    <source>
        <dbReference type="Proteomes" id="UP000321717"/>
    </source>
</evidence>
<keyword evidence="1" id="KW-1133">Transmembrane helix</keyword>
<gene>
    <name evidence="3" type="primary">tctB</name>
    <name evidence="3" type="ORF">RNA01_17590</name>
</gene>
<feature type="domain" description="DUF1468" evidence="2">
    <location>
        <begin position="10"/>
        <end position="141"/>
    </location>
</feature>
<feature type="transmembrane region" description="Helical" evidence="1">
    <location>
        <begin position="120"/>
        <end position="142"/>
    </location>
</feature>
<feature type="transmembrane region" description="Helical" evidence="1">
    <location>
        <begin position="96"/>
        <end position="113"/>
    </location>
</feature>
<sequence length="148" mass="15754">MRGLNVSDRVLGAISALLAIFYIWQATLIEESFMSDPVGPKTFPIIIGTVLAIASVVIFLMPDAEPEWPRFGRLLEVIVTIAVLVAYTYLLPSAGFVISTVLASAFIAWRLGATPVQSGFAGISISIGIYAVFHLALGLTLAKGPLGF</sequence>
<feature type="transmembrane region" description="Helical" evidence="1">
    <location>
        <begin position="41"/>
        <end position="61"/>
    </location>
</feature>